<evidence type="ECO:0000313" key="2">
    <source>
        <dbReference type="EMBL" id="AVO51567.1"/>
    </source>
</evidence>
<accession>A0A2R3QIK8</accession>
<gene>
    <name evidence="2" type="ORF">C7A17_01905</name>
</gene>
<reference evidence="2 3" key="1">
    <citation type="submission" date="2018-03" db="EMBL/GenBank/DDBJ databases">
        <title>Complete genome sequence and methylome analysis of Pseudomonas mendocina NEB 698.</title>
        <authorList>
            <person name="Morgan R.D."/>
        </authorList>
    </citation>
    <scope>NUCLEOTIDE SEQUENCE [LARGE SCALE GENOMIC DNA]</scope>
    <source>
        <strain evidence="2 3">NEB698</strain>
    </source>
</reference>
<dbReference type="RefSeq" id="WP_106736416.1">
    <property type="nucleotide sequence ID" value="NZ_CP027657.1"/>
</dbReference>
<feature type="signal peptide" evidence="1">
    <location>
        <begin position="1"/>
        <end position="21"/>
    </location>
</feature>
<evidence type="ECO:0008006" key="4">
    <source>
        <dbReference type="Google" id="ProtNLM"/>
    </source>
</evidence>
<organism evidence="2 3">
    <name type="scientific">Ectopseudomonas mendocina</name>
    <name type="common">Pseudomonas mendocina</name>
    <dbReference type="NCBI Taxonomy" id="300"/>
    <lineage>
        <taxon>Bacteria</taxon>
        <taxon>Pseudomonadati</taxon>
        <taxon>Pseudomonadota</taxon>
        <taxon>Gammaproteobacteria</taxon>
        <taxon>Pseudomonadales</taxon>
        <taxon>Pseudomonadaceae</taxon>
        <taxon>Ectopseudomonas</taxon>
    </lineage>
</organism>
<proteinExistence type="predicted"/>
<sequence length="115" mass="11679">MKPIALLVLSLGLVAINAVQAAEVVAEREENSVGAGFGGLSGLMLGAAAGGPIGALVGAVVGGWSGAQVQDASGNSGTAYVVRHSDGREQWVRSPNARFELGQNVELQQGRLQLQ</sequence>
<keyword evidence="1" id="KW-0732">Signal</keyword>
<dbReference type="AlphaFoldDB" id="A0A2R3QIK8"/>
<dbReference type="STRING" id="1001585.MDS_1591"/>
<feature type="chain" id="PRO_5015336765" description="Proteobacterial sortase system OmpA family protein" evidence="1">
    <location>
        <begin position="22"/>
        <end position="115"/>
    </location>
</feature>
<evidence type="ECO:0000313" key="3">
    <source>
        <dbReference type="Proteomes" id="UP000238327"/>
    </source>
</evidence>
<evidence type="ECO:0000256" key="1">
    <source>
        <dbReference type="SAM" id="SignalP"/>
    </source>
</evidence>
<protein>
    <recommendedName>
        <fullName evidence="4">Proteobacterial sortase system OmpA family protein</fullName>
    </recommendedName>
</protein>
<dbReference type="Proteomes" id="UP000238327">
    <property type="component" value="Chromosome"/>
</dbReference>
<dbReference type="OrthoDB" id="7022276at2"/>
<name>A0A2R3QIK8_ECTME</name>
<dbReference type="EMBL" id="CP027657">
    <property type="protein sequence ID" value="AVO51567.1"/>
    <property type="molecule type" value="Genomic_DNA"/>
</dbReference>